<dbReference type="EMBL" id="JBEUSY010000151">
    <property type="protein sequence ID" value="KAL1244044.1"/>
    <property type="molecule type" value="Genomic_DNA"/>
</dbReference>
<name>A0ABR3KWT1_TRISP</name>
<accession>A0ABR3KWT1</accession>
<evidence type="ECO:0000313" key="1">
    <source>
        <dbReference type="EMBL" id="KAL1244044.1"/>
    </source>
</evidence>
<comment type="caution">
    <text evidence="1">The sequence shown here is derived from an EMBL/GenBank/DDBJ whole genome shotgun (WGS) entry which is preliminary data.</text>
</comment>
<proteinExistence type="predicted"/>
<sequence>MASTSSRLQKMILRRLRPEFLEDSFMMGPQRHMRLQLLVIKLPVFRTLETAHDRLAHRWHWDFGIPHVTHASHTSLSLQRMILISAVCILLSVNTWTAAQPLYQCECAVELRLQKMILRRLRPEFLEDSFMMGPQRHMRLQILVIKLPASRTLETTHDCLAHRWLSDFGMPSIAHAYEFDIRAVCANRIWQISAVCILLSVNTWTAGQPLYQCECAVEFRLQKMILRRLRPEFQEDSFMMGPQRHMRLQLLVIKLPVFRTLETAHDRLAHRCLSDFGMPSIAHAYEFDIRAVCANRIWQISAVCILLSVNTWTAGQPLYQCECAVEFRLQKMILRRLRPEFQEDSFMMGPQRHMRLQILVIKLPASRTLETTHDCLAHRWLSDFGMPSIAHAYEFDIRGNPSVKCTQPYVRIEFGRYQRSAYFFLITRGQLDSLCISVNVPWNSGTISFLGF</sequence>
<organism evidence="1 2">
    <name type="scientific">Trichinella spiralis</name>
    <name type="common">Trichina worm</name>
    <dbReference type="NCBI Taxonomy" id="6334"/>
    <lineage>
        <taxon>Eukaryota</taxon>
        <taxon>Metazoa</taxon>
        <taxon>Ecdysozoa</taxon>
        <taxon>Nematoda</taxon>
        <taxon>Enoplea</taxon>
        <taxon>Dorylaimia</taxon>
        <taxon>Trichinellida</taxon>
        <taxon>Trichinellidae</taxon>
        <taxon>Trichinella</taxon>
    </lineage>
</organism>
<keyword evidence="2" id="KW-1185">Reference proteome</keyword>
<dbReference type="Proteomes" id="UP001558632">
    <property type="component" value="Unassembled WGS sequence"/>
</dbReference>
<evidence type="ECO:0000313" key="2">
    <source>
        <dbReference type="Proteomes" id="UP001558632"/>
    </source>
</evidence>
<gene>
    <name evidence="1" type="ORF">TSPI_00670</name>
</gene>
<protein>
    <submittedName>
        <fullName evidence="1">Uncharacterized protein</fullName>
    </submittedName>
</protein>
<reference evidence="1 2" key="1">
    <citation type="submission" date="2024-07" db="EMBL/GenBank/DDBJ databases">
        <title>Enhanced genomic and transcriptomic resources for Trichinella pseudospiralis and T. spiralis underpin the discovery of pronounced molecular differences between stages and species.</title>
        <authorList>
            <person name="Pasi K.K."/>
            <person name="La Rosa G."/>
            <person name="Gomez-Morales M.A."/>
            <person name="Tosini F."/>
            <person name="Sumanam S."/>
            <person name="Young N.D."/>
            <person name="Chang B.C."/>
            <person name="Robin G.B."/>
        </authorList>
    </citation>
    <scope>NUCLEOTIDE SEQUENCE [LARGE SCALE GENOMIC DNA]</scope>
    <source>
        <strain evidence="1">ISS534</strain>
    </source>
</reference>